<protein>
    <submittedName>
        <fullName evidence="2">Uncharacterized protein</fullName>
    </submittedName>
</protein>
<dbReference type="EMBL" id="CP007128">
    <property type="protein sequence ID" value="AHG90338.1"/>
    <property type="molecule type" value="Genomic_DNA"/>
</dbReference>
<dbReference type="Proteomes" id="UP000019151">
    <property type="component" value="Chromosome"/>
</dbReference>
<dbReference type="AlphaFoldDB" id="W0RLN0"/>
<proteinExistence type="predicted"/>
<organism evidence="2 3">
    <name type="scientific">Gemmatirosa kalamazoonensis</name>
    <dbReference type="NCBI Taxonomy" id="861299"/>
    <lineage>
        <taxon>Bacteria</taxon>
        <taxon>Pseudomonadati</taxon>
        <taxon>Gemmatimonadota</taxon>
        <taxon>Gemmatimonadia</taxon>
        <taxon>Gemmatimonadales</taxon>
        <taxon>Gemmatimonadaceae</taxon>
        <taxon>Gemmatirosa</taxon>
    </lineage>
</organism>
<dbReference type="HOGENOM" id="CLU_2142296_0_0_0"/>
<evidence type="ECO:0000313" key="2">
    <source>
        <dbReference type="EMBL" id="AHG90338.1"/>
    </source>
</evidence>
<name>W0RLN0_9BACT</name>
<dbReference type="OrthoDB" id="30944at2"/>
<dbReference type="STRING" id="861299.J421_2801"/>
<dbReference type="InParanoid" id="W0RLN0"/>
<dbReference type="KEGG" id="gba:J421_2801"/>
<evidence type="ECO:0000313" key="3">
    <source>
        <dbReference type="Proteomes" id="UP000019151"/>
    </source>
</evidence>
<gene>
    <name evidence="2" type="ORF">J421_2801</name>
</gene>
<evidence type="ECO:0000256" key="1">
    <source>
        <dbReference type="SAM" id="MobiDB-lite"/>
    </source>
</evidence>
<feature type="region of interest" description="Disordered" evidence="1">
    <location>
        <begin position="87"/>
        <end position="112"/>
    </location>
</feature>
<reference evidence="2 3" key="1">
    <citation type="journal article" date="2014" name="Genome Announc.">
        <title>Genome Sequence and Methylome of Soil Bacterium Gemmatirosa kalamazoonensis KBS708T, a Member of the Rarely Cultivated Gemmatimonadetes Phylum.</title>
        <authorList>
            <person name="Debruyn J.M."/>
            <person name="Radosevich M."/>
            <person name="Wommack K.E."/>
            <person name="Polson S.W."/>
            <person name="Hauser L.J."/>
            <person name="Fawaz M.N."/>
            <person name="Korlach J."/>
            <person name="Tsai Y.C."/>
        </authorList>
    </citation>
    <scope>NUCLEOTIDE SEQUENCE [LARGE SCALE GENOMIC DNA]</scope>
    <source>
        <strain evidence="2 3">KBS708</strain>
    </source>
</reference>
<sequence length="112" mass="12362">MARKQDNDSARQPEPAQEARGDALRREMAKPTIASVTTMVCLTCGAEQFFERGVPAGLKCPRCGSSVFRTFDTPTERDEATIAHLEEEARSVQYGDASPQTAPEDVRDLEMQ</sequence>
<accession>W0RLN0</accession>
<feature type="region of interest" description="Disordered" evidence="1">
    <location>
        <begin position="1"/>
        <end position="26"/>
    </location>
</feature>
<dbReference type="RefSeq" id="WP_025411810.1">
    <property type="nucleotide sequence ID" value="NZ_CP007128.1"/>
</dbReference>
<keyword evidence="3" id="KW-1185">Reference proteome</keyword>